<sequence length="180" mass="19543">MLPTALRGLATQGQPVAHVLRAFRGGARSSNLETRLSLFGSLRWLDSLSAKAPRSWICGEQGQTPGRQSCTARNASSSSLLCNTSSYLRNAANGAEIFLIGTAHISKKSAEEVKETINFVKPDVVMVELCHDRAIRLRSGRASTFGDLLAILLRPLTEGGFDPQKFGASLSELFLKSFYK</sequence>
<dbReference type="OrthoDB" id="48306at2759"/>
<comment type="caution">
    <text evidence="1">The sequence shown here is derived from an EMBL/GenBank/DDBJ whole genome shotgun (WGS) entry which is preliminary data.</text>
</comment>
<gene>
    <name evidence="1" type="ORF">OSTQU699_LOCUS4345</name>
</gene>
<dbReference type="PANTHER" id="PTHR21530:SF5">
    <property type="entry name" value="TRAB FAMILY PROTEIN"/>
    <property type="match status" value="1"/>
</dbReference>
<dbReference type="PANTHER" id="PTHR21530">
    <property type="entry name" value="PHEROMONE SHUTDOWN PROTEIN"/>
    <property type="match status" value="1"/>
</dbReference>
<dbReference type="Proteomes" id="UP000708148">
    <property type="component" value="Unassembled WGS sequence"/>
</dbReference>
<accession>A0A8S1IZB0</accession>
<name>A0A8S1IZB0_9CHLO</name>
<dbReference type="InterPro" id="IPR002816">
    <property type="entry name" value="TraB/PrgY/GumN_fam"/>
</dbReference>
<evidence type="ECO:0000313" key="2">
    <source>
        <dbReference type="Proteomes" id="UP000708148"/>
    </source>
</evidence>
<keyword evidence="2" id="KW-1185">Reference proteome</keyword>
<proteinExistence type="predicted"/>
<evidence type="ECO:0008006" key="3">
    <source>
        <dbReference type="Google" id="ProtNLM"/>
    </source>
</evidence>
<dbReference type="InterPro" id="IPR046345">
    <property type="entry name" value="TraB_PrgY-like"/>
</dbReference>
<dbReference type="AlphaFoldDB" id="A0A8S1IZB0"/>
<organism evidence="1 2">
    <name type="scientific">Ostreobium quekettii</name>
    <dbReference type="NCBI Taxonomy" id="121088"/>
    <lineage>
        <taxon>Eukaryota</taxon>
        <taxon>Viridiplantae</taxon>
        <taxon>Chlorophyta</taxon>
        <taxon>core chlorophytes</taxon>
        <taxon>Ulvophyceae</taxon>
        <taxon>TCBD clade</taxon>
        <taxon>Bryopsidales</taxon>
        <taxon>Ostreobineae</taxon>
        <taxon>Ostreobiaceae</taxon>
        <taxon>Ostreobium</taxon>
    </lineage>
</organism>
<evidence type="ECO:0000313" key="1">
    <source>
        <dbReference type="EMBL" id="CAD7698987.1"/>
    </source>
</evidence>
<dbReference type="Pfam" id="PF01963">
    <property type="entry name" value="TraB_PrgY_gumN"/>
    <property type="match status" value="1"/>
</dbReference>
<dbReference type="EMBL" id="CAJHUC010000932">
    <property type="protein sequence ID" value="CAD7698987.1"/>
    <property type="molecule type" value="Genomic_DNA"/>
</dbReference>
<protein>
    <recommendedName>
        <fullName evidence="3">TraB domain-containing protein</fullName>
    </recommendedName>
</protein>
<reference evidence="1" key="1">
    <citation type="submission" date="2020-12" db="EMBL/GenBank/DDBJ databases">
        <authorList>
            <person name="Iha C."/>
        </authorList>
    </citation>
    <scope>NUCLEOTIDE SEQUENCE</scope>
</reference>